<reference evidence="1" key="1">
    <citation type="submission" date="2020-04" db="EMBL/GenBank/DDBJ databases">
        <authorList>
            <person name="Chiriac C."/>
            <person name="Salcher M."/>
            <person name="Ghai R."/>
            <person name="Kavagutti S V."/>
        </authorList>
    </citation>
    <scope>NUCLEOTIDE SEQUENCE</scope>
</reference>
<protein>
    <recommendedName>
        <fullName evidence="2">Terminase RNaseH-like domain containing protein</fullName>
    </recommendedName>
</protein>
<proteinExistence type="predicted"/>
<name>A0A6J5P7V0_9CAUD</name>
<evidence type="ECO:0000313" key="1">
    <source>
        <dbReference type="EMBL" id="CAB4167142.1"/>
    </source>
</evidence>
<evidence type="ECO:0008006" key="2">
    <source>
        <dbReference type="Google" id="ProtNLM"/>
    </source>
</evidence>
<organism evidence="1">
    <name type="scientific">uncultured Caudovirales phage</name>
    <dbReference type="NCBI Taxonomy" id="2100421"/>
    <lineage>
        <taxon>Viruses</taxon>
        <taxon>Duplodnaviria</taxon>
        <taxon>Heunggongvirae</taxon>
        <taxon>Uroviricota</taxon>
        <taxon>Caudoviricetes</taxon>
        <taxon>Peduoviridae</taxon>
        <taxon>Maltschvirus</taxon>
        <taxon>Maltschvirus maltsch</taxon>
    </lineage>
</organism>
<sequence>MTTDEIDLSQMSSPLWRIRNIYTIRDREGKPLKFTPTPEQEEVLRQVYILKRKKIFIPKARQLGMSTLVSIMILDSILFGSGVQISISDFVSGNAKKKLEEKIIYAFQRLPKEWKDGWEIVVNNRQTGEFRVKRKGADKEHESAVYAGDAIRGGTNQMIHLSELGETQIRAPERARETIEGGLPSAENAIIIIETTWHGGKQGQLYRIIKDALETPDDMKDINKDFFVIFFSWDSEPSYTHNGDPAQILPEIHDYFNKLSAKNGKTYTPGQRLWYQREKAKFGEKIYSIYPSELDEIFLSPVEGAIFAREVDKARTEGRVSSFTHDPTRPVHTLWDIGAAENTIVWYFQIIGGRYRFIDIDVVKNKKDEISGIDLTFPERVRHMNGKPYKFGYHYLPHDGRNKTDLRNKTTAQEDLIKLGLNGSVIVVPRITQKWLSIDKTKQIFTLMDFDAGRCAPALDALAMYRRRQDPFDDSKFTNEIEHDWTSHIADSLMQLATALIYNYLGEEGNEAMTNLLLDPDRLKEMSHESVNKRPSIGMITKNGDRVMFVKEDKNPWLKKWEDPAHGRSYLTVINDGVVQTWRAAYTDLDGKDKPMLLVASIIPQKRYDEDVLAEWASMMSKLYGDCIVVPTIGTRDGIITRLYEMECHIFRRDVSDAQKPVGRSRPLKKPGFDLTEPLRIAAMDELVRMVRDKKIEFLDSDIFAQALTYTVSPDGIPAPEPGHSGSQIETAGIACLTINVASEFGR</sequence>
<dbReference type="EMBL" id="LR796810">
    <property type="protein sequence ID" value="CAB4167142.1"/>
    <property type="molecule type" value="Genomic_DNA"/>
</dbReference>
<accession>A0A6J5P7V0</accession>
<dbReference type="InterPro" id="IPR027417">
    <property type="entry name" value="P-loop_NTPase"/>
</dbReference>
<dbReference type="Gene3D" id="3.30.420.240">
    <property type="match status" value="1"/>
</dbReference>
<gene>
    <name evidence="1" type="ORF">UFOVP861_5</name>
</gene>
<dbReference type="Gene3D" id="3.40.50.300">
    <property type="entry name" value="P-loop containing nucleotide triphosphate hydrolases"/>
    <property type="match status" value="1"/>
</dbReference>